<dbReference type="PANTHER" id="PTHR43791">
    <property type="entry name" value="PERMEASE-RELATED"/>
    <property type="match status" value="1"/>
</dbReference>
<protein>
    <submittedName>
        <fullName evidence="7">MFS general substrate transporter</fullName>
    </submittedName>
</protein>
<feature type="transmembrane region" description="Helical" evidence="6">
    <location>
        <begin position="113"/>
        <end position="131"/>
    </location>
</feature>
<gene>
    <name evidence="7" type="ORF">CONCODRAFT_3362</name>
</gene>
<accession>A0A137PFA2</accession>
<evidence type="ECO:0000256" key="5">
    <source>
        <dbReference type="ARBA" id="ARBA00023136"/>
    </source>
</evidence>
<dbReference type="OrthoDB" id="2985014at2759"/>
<dbReference type="PANTHER" id="PTHR43791:SF36">
    <property type="entry name" value="TRANSPORTER, PUTATIVE (AFU_ORTHOLOGUE AFUA_6G08340)-RELATED"/>
    <property type="match status" value="1"/>
</dbReference>
<feature type="non-terminal residue" evidence="7">
    <location>
        <position position="139"/>
    </location>
</feature>
<evidence type="ECO:0000256" key="3">
    <source>
        <dbReference type="ARBA" id="ARBA00022692"/>
    </source>
</evidence>
<name>A0A137PFA2_CONC2</name>
<evidence type="ECO:0000256" key="4">
    <source>
        <dbReference type="ARBA" id="ARBA00022989"/>
    </source>
</evidence>
<reference evidence="7 8" key="1">
    <citation type="journal article" date="2015" name="Genome Biol. Evol.">
        <title>Phylogenomic analyses indicate that early fungi evolved digesting cell walls of algal ancestors of land plants.</title>
        <authorList>
            <person name="Chang Y."/>
            <person name="Wang S."/>
            <person name="Sekimoto S."/>
            <person name="Aerts A.L."/>
            <person name="Choi C."/>
            <person name="Clum A."/>
            <person name="LaButti K.M."/>
            <person name="Lindquist E.A."/>
            <person name="Yee Ngan C."/>
            <person name="Ohm R.A."/>
            <person name="Salamov A.A."/>
            <person name="Grigoriev I.V."/>
            <person name="Spatafora J.W."/>
            <person name="Berbee M.L."/>
        </authorList>
    </citation>
    <scope>NUCLEOTIDE SEQUENCE [LARGE SCALE GENOMIC DNA]</scope>
    <source>
        <strain evidence="7 8">NRRL 28638</strain>
    </source>
</reference>
<keyword evidence="2" id="KW-0813">Transport</keyword>
<dbReference type="OMA" id="PYITILY"/>
<dbReference type="SUPFAM" id="SSF103473">
    <property type="entry name" value="MFS general substrate transporter"/>
    <property type="match status" value="1"/>
</dbReference>
<dbReference type="GO" id="GO:0016020">
    <property type="term" value="C:membrane"/>
    <property type="evidence" value="ECO:0007669"/>
    <property type="project" value="UniProtKB-SubCell"/>
</dbReference>
<proteinExistence type="predicted"/>
<dbReference type="STRING" id="796925.A0A137PFA2"/>
<organism evidence="7 8">
    <name type="scientific">Conidiobolus coronatus (strain ATCC 28846 / CBS 209.66 / NRRL 28638)</name>
    <name type="common">Delacroixia coronata</name>
    <dbReference type="NCBI Taxonomy" id="796925"/>
    <lineage>
        <taxon>Eukaryota</taxon>
        <taxon>Fungi</taxon>
        <taxon>Fungi incertae sedis</taxon>
        <taxon>Zoopagomycota</taxon>
        <taxon>Entomophthoromycotina</taxon>
        <taxon>Entomophthoromycetes</taxon>
        <taxon>Entomophthorales</taxon>
        <taxon>Ancylistaceae</taxon>
        <taxon>Conidiobolus</taxon>
    </lineage>
</organism>
<comment type="subcellular location">
    <subcellularLocation>
        <location evidence="1">Membrane</location>
        <topology evidence="1">Multi-pass membrane protein</topology>
    </subcellularLocation>
</comment>
<dbReference type="InterPro" id="IPR036259">
    <property type="entry name" value="MFS_trans_sf"/>
</dbReference>
<dbReference type="GO" id="GO:0022857">
    <property type="term" value="F:transmembrane transporter activity"/>
    <property type="evidence" value="ECO:0007669"/>
    <property type="project" value="InterPro"/>
</dbReference>
<dbReference type="Pfam" id="PF07690">
    <property type="entry name" value="MFS_1"/>
    <property type="match status" value="1"/>
</dbReference>
<keyword evidence="5 6" id="KW-0472">Membrane</keyword>
<keyword evidence="4 6" id="KW-1133">Transmembrane helix</keyword>
<sequence length="139" mass="16112">MEVENQNAIQILKHKEGDGFPAVEVASEDFDEIRVKKLIRKVDLRLLPYITILYLFSFLDRVNIGYARVYRMEEELHLTQAQYSWTLSIFFVGYILFEVPSNLLLKKISPPKWIARIMVTWGAITMALAAVKNFEGLMA</sequence>
<dbReference type="Gene3D" id="1.20.1250.20">
    <property type="entry name" value="MFS general substrate transporter like domains"/>
    <property type="match status" value="1"/>
</dbReference>
<evidence type="ECO:0000313" key="8">
    <source>
        <dbReference type="Proteomes" id="UP000070444"/>
    </source>
</evidence>
<keyword evidence="8" id="KW-1185">Reference proteome</keyword>
<keyword evidence="3 6" id="KW-0812">Transmembrane</keyword>
<dbReference type="AlphaFoldDB" id="A0A137PFA2"/>
<evidence type="ECO:0000256" key="2">
    <source>
        <dbReference type="ARBA" id="ARBA00022448"/>
    </source>
</evidence>
<evidence type="ECO:0000256" key="6">
    <source>
        <dbReference type="SAM" id="Phobius"/>
    </source>
</evidence>
<dbReference type="Proteomes" id="UP000070444">
    <property type="component" value="Unassembled WGS sequence"/>
</dbReference>
<evidence type="ECO:0000256" key="1">
    <source>
        <dbReference type="ARBA" id="ARBA00004141"/>
    </source>
</evidence>
<evidence type="ECO:0000313" key="7">
    <source>
        <dbReference type="EMBL" id="KXN73676.1"/>
    </source>
</evidence>
<feature type="transmembrane region" description="Helical" evidence="6">
    <location>
        <begin position="46"/>
        <end position="64"/>
    </location>
</feature>
<dbReference type="EMBL" id="KQ964433">
    <property type="protein sequence ID" value="KXN73676.1"/>
    <property type="molecule type" value="Genomic_DNA"/>
</dbReference>
<feature type="transmembrane region" description="Helical" evidence="6">
    <location>
        <begin position="84"/>
        <end position="101"/>
    </location>
</feature>
<dbReference type="InterPro" id="IPR011701">
    <property type="entry name" value="MFS"/>
</dbReference>